<dbReference type="AlphaFoldDB" id="A0A2V3UDX9"/>
<gene>
    <name evidence="2" type="ORF">C7450_102129</name>
</gene>
<comment type="caution">
    <text evidence="2">The sequence shown here is derived from an EMBL/GenBank/DDBJ whole genome shotgun (WGS) entry which is preliminary data.</text>
</comment>
<protein>
    <recommendedName>
        <fullName evidence="4">HAMP domain-containing protein</fullName>
    </recommendedName>
</protein>
<keyword evidence="1" id="KW-0812">Transmembrane</keyword>
<proteinExistence type="predicted"/>
<name>A0A2V3UDX9_9HYPH</name>
<organism evidence="2 3">
    <name type="scientific">Chelatococcus asaccharovorans</name>
    <dbReference type="NCBI Taxonomy" id="28210"/>
    <lineage>
        <taxon>Bacteria</taxon>
        <taxon>Pseudomonadati</taxon>
        <taxon>Pseudomonadota</taxon>
        <taxon>Alphaproteobacteria</taxon>
        <taxon>Hyphomicrobiales</taxon>
        <taxon>Chelatococcaceae</taxon>
        <taxon>Chelatococcus</taxon>
    </lineage>
</organism>
<reference evidence="2 3" key="1">
    <citation type="submission" date="2018-05" db="EMBL/GenBank/DDBJ databases">
        <title>Genomic Encyclopedia of Type Strains, Phase IV (KMG-IV): sequencing the most valuable type-strain genomes for metagenomic binning, comparative biology and taxonomic classification.</title>
        <authorList>
            <person name="Goeker M."/>
        </authorList>
    </citation>
    <scope>NUCLEOTIDE SEQUENCE [LARGE SCALE GENOMIC DNA]</scope>
    <source>
        <strain evidence="2 3">DSM 6462</strain>
    </source>
</reference>
<sequence>MSPAVRTILALLGLTGAGILLAGALVFGGLDRLRLRVVEANIDFVLTQLRDSIEANVSLGIPLQDLRVVQDLLERSRIGNPSLLAVEVFSPAGISLFNTDRGSIGEDITSTWRDGVRHAGNGDRWRVEEFGNLIVGQAIRNDFGEPVGYVAVTVAGPTGQSPIVSVIVASAWRFAVVLPAGLFGVGLVVWFMFRWRSREIMDVTARLSASGSPPLPAPPPDADLVRLADQVGEAVDAAVKQLDQTTTAVLKLDDDGVRDAAA</sequence>
<evidence type="ECO:0000256" key="1">
    <source>
        <dbReference type="SAM" id="Phobius"/>
    </source>
</evidence>
<evidence type="ECO:0008006" key="4">
    <source>
        <dbReference type="Google" id="ProtNLM"/>
    </source>
</evidence>
<dbReference type="EMBL" id="QJJK01000002">
    <property type="protein sequence ID" value="PXW63214.1"/>
    <property type="molecule type" value="Genomic_DNA"/>
</dbReference>
<keyword evidence="1" id="KW-0472">Membrane</keyword>
<dbReference type="Proteomes" id="UP000248021">
    <property type="component" value="Unassembled WGS sequence"/>
</dbReference>
<evidence type="ECO:0000313" key="2">
    <source>
        <dbReference type="EMBL" id="PXW63214.1"/>
    </source>
</evidence>
<keyword evidence="1" id="KW-1133">Transmembrane helix</keyword>
<accession>A0A2V3UDX9</accession>
<feature type="transmembrane region" description="Helical" evidence="1">
    <location>
        <begin position="171"/>
        <end position="193"/>
    </location>
</feature>
<evidence type="ECO:0000313" key="3">
    <source>
        <dbReference type="Proteomes" id="UP000248021"/>
    </source>
</evidence>
<keyword evidence="3" id="KW-1185">Reference proteome</keyword>